<dbReference type="InterPro" id="IPR000847">
    <property type="entry name" value="LysR_HTH_N"/>
</dbReference>
<evidence type="ECO:0000313" key="7">
    <source>
        <dbReference type="Proteomes" id="UP000805841"/>
    </source>
</evidence>
<evidence type="ECO:0000259" key="5">
    <source>
        <dbReference type="PROSITE" id="PS50931"/>
    </source>
</evidence>
<protein>
    <submittedName>
        <fullName evidence="6">LysR family transcriptional regulator</fullName>
    </submittedName>
</protein>
<dbReference type="InterPro" id="IPR036390">
    <property type="entry name" value="WH_DNA-bd_sf"/>
</dbReference>
<evidence type="ECO:0000256" key="4">
    <source>
        <dbReference type="ARBA" id="ARBA00023163"/>
    </source>
</evidence>
<feature type="domain" description="HTH lysR-type" evidence="5">
    <location>
        <begin position="1"/>
        <end position="58"/>
    </location>
</feature>
<dbReference type="SUPFAM" id="SSF53850">
    <property type="entry name" value="Periplasmic binding protein-like II"/>
    <property type="match status" value="1"/>
</dbReference>
<sequence>MHLRHLEVIDALLRTGTVNAAAEWLGLGPLEVESRLAETERDNGVLWFSRSRGRLQPTPDLLALQPHIQYVLGGLEPLRRQVEALREHQAPPLRLMCSEPLVAHLLAQSVAALRKRFPDVTCQLASDALPAMEHALLLHECDLALALEPAEHPHIHSTTLAVGKVHFLAPHGWLGPRQRHIGLAALAGQGMLGLQQPDGLAIALEQRLRKVAPAPRVRIRVQSYQWLRAMVEAGEGLALVDPFTAQAARASGLDVCPVSPAIDVPVYALTRHGQAPQGAAMRALLEIVTEKAGSAGN</sequence>
<keyword evidence="2" id="KW-0805">Transcription regulation</keyword>
<accession>A0ABR7Z3W9</accession>
<organism evidence="6 7">
    <name type="scientific">Pseudomonas typographi</name>
    <dbReference type="NCBI Taxonomy" id="2715964"/>
    <lineage>
        <taxon>Bacteria</taxon>
        <taxon>Pseudomonadati</taxon>
        <taxon>Pseudomonadota</taxon>
        <taxon>Gammaproteobacteria</taxon>
        <taxon>Pseudomonadales</taxon>
        <taxon>Pseudomonadaceae</taxon>
        <taxon>Pseudomonas</taxon>
    </lineage>
</organism>
<reference evidence="6 7" key="1">
    <citation type="journal article" date="2020" name="Insects">
        <title>Bacteria Belonging to Pseudomonas typographi sp. nov. from the Bark Beetle Ips typographus Have Genomic Potential to Aid in the Host Ecology.</title>
        <authorList>
            <person name="Peral-Aranega E."/>
            <person name="Saati-Santamaria Z."/>
            <person name="Kolarik M."/>
            <person name="Rivas R."/>
            <person name="Garcia-Fraile P."/>
        </authorList>
    </citation>
    <scope>NUCLEOTIDE SEQUENCE [LARGE SCALE GENOMIC DNA]</scope>
    <source>
        <strain evidence="6 7">CA3A</strain>
    </source>
</reference>
<comment type="similarity">
    <text evidence="1">Belongs to the LysR transcriptional regulatory family.</text>
</comment>
<dbReference type="InterPro" id="IPR036388">
    <property type="entry name" value="WH-like_DNA-bd_sf"/>
</dbReference>
<keyword evidence="4" id="KW-0804">Transcription</keyword>
<dbReference type="EMBL" id="JAAOCA010000018">
    <property type="protein sequence ID" value="MBD1600082.1"/>
    <property type="molecule type" value="Genomic_DNA"/>
</dbReference>
<evidence type="ECO:0000256" key="2">
    <source>
        <dbReference type="ARBA" id="ARBA00023015"/>
    </source>
</evidence>
<dbReference type="Pfam" id="PF03466">
    <property type="entry name" value="LysR_substrate"/>
    <property type="match status" value="1"/>
</dbReference>
<dbReference type="Proteomes" id="UP000805841">
    <property type="component" value="Unassembled WGS sequence"/>
</dbReference>
<dbReference type="RefSeq" id="WP_190422103.1">
    <property type="nucleotide sequence ID" value="NZ_JAAOCA010000018.1"/>
</dbReference>
<name>A0ABR7Z3W9_9PSED</name>
<keyword evidence="3" id="KW-0238">DNA-binding</keyword>
<comment type="caution">
    <text evidence="6">The sequence shown here is derived from an EMBL/GenBank/DDBJ whole genome shotgun (WGS) entry which is preliminary data.</text>
</comment>
<dbReference type="SUPFAM" id="SSF46785">
    <property type="entry name" value="Winged helix' DNA-binding domain"/>
    <property type="match status" value="1"/>
</dbReference>
<gene>
    <name evidence="6" type="ORF">HAQ05_15410</name>
</gene>
<dbReference type="Gene3D" id="3.40.190.290">
    <property type="match status" value="1"/>
</dbReference>
<dbReference type="InterPro" id="IPR005119">
    <property type="entry name" value="LysR_subst-bd"/>
</dbReference>
<dbReference type="PANTHER" id="PTHR30427:SF1">
    <property type="entry name" value="TRANSCRIPTIONAL ACTIVATOR PROTEIN LYSR"/>
    <property type="match status" value="1"/>
</dbReference>
<evidence type="ECO:0000256" key="1">
    <source>
        <dbReference type="ARBA" id="ARBA00009437"/>
    </source>
</evidence>
<dbReference type="Gene3D" id="1.10.10.10">
    <property type="entry name" value="Winged helix-like DNA-binding domain superfamily/Winged helix DNA-binding domain"/>
    <property type="match status" value="1"/>
</dbReference>
<keyword evidence="7" id="KW-1185">Reference proteome</keyword>
<dbReference type="PANTHER" id="PTHR30427">
    <property type="entry name" value="TRANSCRIPTIONAL ACTIVATOR PROTEIN LYSR"/>
    <property type="match status" value="1"/>
</dbReference>
<proteinExistence type="inferred from homology"/>
<evidence type="ECO:0000256" key="3">
    <source>
        <dbReference type="ARBA" id="ARBA00023125"/>
    </source>
</evidence>
<dbReference type="PROSITE" id="PS50931">
    <property type="entry name" value="HTH_LYSR"/>
    <property type="match status" value="1"/>
</dbReference>
<dbReference type="Pfam" id="PF00126">
    <property type="entry name" value="HTH_1"/>
    <property type="match status" value="1"/>
</dbReference>
<evidence type="ECO:0000313" key="6">
    <source>
        <dbReference type="EMBL" id="MBD1600082.1"/>
    </source>
</evidence>